<evidence type="ECO:0000313" key="5">
    <source>
        <dbReference type="EMBL" id="CAG7733027.1"/>
    </source>
</evidence>
<dbReference type="PANTHER" id="PTHR10357">
    <property type="entry name" value="ALPHA-AMYLASE FAMILY MEMBER"/>
    <property type="match status" value="1"/>
</dbReference>
<keyword evidence="6" id="KW-1185">Reference proteome</keyword>
<evidence type="ECO:0000256" key="3">
    <source>
        <dbReference type="ARBA" id="ARBA00023295"/>
    </source>
</evidence>
<evidence type="ECO:0000256" key="1">
    <source>
        <dbReference type="ARBA" id="ARBA00008061"/>
    </source>
</evidence>
<keyword evidence="3" id="KW-0326">Glycosidase</keyword>
<dbReference type="AlphaFoldDB" id="A0A8J2KBC3"/>
<proteinExistence type="inferred from homology"/>
<dbReference type="GO" id="GO:0005975">
    <property type="term" value="P:carbohydrate metabolic process"/>
    <property type="evidence" value="ECO:0007669"/>
    <property type="project" value="InterPro"/>
</dbReference>
<dbReference type="PANTHER" id="PTHR10357:SF179">
    <property type="entry name" value="NEUTRAL AND BASIC AMINO ACID TRANSPORT PROTEIN RBAT"/>
    <property type="match status" value="1"/>
</dbReference>
<dbReference type="InterPro" id="IPR006047">
    <property type="entry name" value="GH13_cat_dom"/>
</dbReference>
<name>A0A8J2KBC3_9HEXA</name>
<dbReference type="EMBL" id="CAJVCH010242027">
    <property type="protein sequence ID" value="CAG7733027.1"/>
    <property type="molecule type" value="Genomic_DNA"/>
</dbReference>
<accession>A0A8J2KBC3</accession>
<keyword evidence="2" id="KW-0378">Hydrolase</keyword>
<sequence length="494" mass="55248">MISLRKQLGRRVLLKIYKKSGLSGPVQKGLPAEEKPLEWWQQSVVYQIYPRSFQDSDGDGVGDINGITSKILYFVRLGIDAIWISPVYESPMKDFGYDISNFTNIDPTFGTLEDFAKMAQEFKNYGIKVIMDMDPKGNDSEGKPIPPNNWVSFWLDTGVYGFRMDAVPHMFEDQRFLDEPENPWRDPEAKPDEHRYYDHIYTISLPGVLDFLADVRRLLDVYTKSDGQVRCMMVEAAVPDDKIMSYYGTKDRPIAHFPFNFHLLGVRPENNAKDVLNLINIWYDLMPEGEWPTFLIGNHDNKRAATRWTENGVDGANMINLILKGTAVTYYGEELDKVLAFTRTPVEGSFDSGYLVLVNLSEDTVTVDASVLNGVPAIGYPIIRSVGYHDSRVIVGGVIYTPESQALNSDKVLAFARIPSQESNATGYVVLVNLSDDQVSVNSGVFTGIPSIGTVHIRSVDFHNGDAVIGGSINLTSVLLGPRDSIVIVFTPTF</sequence>
<feature type="domain" description="Glycosyl hydrolase family 13 catalytic" evidence="4">
    <location>
        <begin position="47"/>
        <end position="361"/>
    </location>
</feature>
<dbReference type="Proteomes" id="UP000708208">
    <property type="component" value="Unassembled WGS sequence"/>
</dbReference>
<dbReference type="SMART" id="SM00642">
    <property type="entry name" value="Aamy"/>
    <property type="match status" value="1"/>
</dbReference>
<comment type="similarity">
    <text evidence="1">Belongs to the glycosyl hydrolase 13 family.</text>
</comment>
<dbReference type="FunFam" id="3.20.20.80:FF:000064">
    <property type="entry name" value="Oligo-1,6-glucosidase"/>
    <property type="match status" value="1"/>
</dbReference>
<reference evidence="5" key="1">
    <citation type="submission" date="2021-06" db="EMBL/GenBank/DDBJ databases">
        <authorList>
            <person name="Hodson N. C."/>
            <person name="Mongue J. A."/>
            <person name="Jaron S. K."/>
        </authorList>
    </citation>
    <scope>NUCLEOTIDE SEQUENCE</scope>
</reference>
<evidence type="ECO:0000259" key="4">
    <source>
        <dbReference type="SMART" id="SM00642"/>
    </source>
</evidence>
<comment type="caution">
    <text evidence="5">The sequence shown here is derived from an EMBL/GenBank/DDBJ whole genome shotgun (WGS) entry which is preliminary data.</text>
</comment>
<evidence type="ECO:0000256" key="2">
    <source>
        <dbReference type="ARBA" id="ARBA00022801"/>
    </source>
</evidence>
<protein>
    <recommendedName>
        <fullName evidence="4">Glycosyl hydrolase family 13 catalytic domain-containing protein</fullName>
    </recommendedName>
</protein>
<dbReference type="OrthoDB" id="1740265at2759"/>
<evidence type="ECO:0000313" key="6">
    <source>
        <dbReference type="Proteomes" id="UP000708208"/>
    </source>
</evidence>
<organism evidence="5 6">
    <name type="scientific">Allacma fusca</name>
    <dbReference type="NCBI Taxonomy" id="39272"/>
    <lineage>
        <taxon>Eukaryota</taxon>
        <taxon>Metazoa</taxon>
        <taxon>Ecdysozoa</taxon>
        <taxon>Arthropoda</taxon>
        <taxon>Hexapoda</taxon>
        <taxon>Collembola</taxon>
        <taxon>Symphypleona</taxon>
        <taxon>Sminthuridae</taxon>
        <taxon>Allacma</taxon>
    </lineage>
</organism>
<dbReference type="GO" id="GO:0016798">
    <property type="term" value="F:hydrolase activity, acting on glycosyl bonds"/>
    <property type="evidence" value="ECO:0007669"/>
    <property type="project" value="UniProtKB-KW"/>
</dbReference>
<gene>
    <name evidence="5" type="ORF">AFUS01_LOCUS21498</name>
</gene>
<dbReference type="Pfam" id="PF00128">
    <property type="entry name" value="Alpha-amylase"/>
    <property type="match status" value="2"/>
</dbReference>